<evidence type="ECO:0000313" key="1">
    <source>
        <dbReference type="EMBL" id="MBM2622802.1"/>
    </source>
</evidence>
<accession>A0ABS2ASE0</accession>
<protein>
    <submittedName>
        <fullName evidence="1">Uncharacterized protein</fullName>
    </submittedName>
</protein>
<comment type="caution">
    <text evidence="1">The sequence shown here is derived from an EMBL/GenBank/DDBJ whole genome shotgun (WGS) entry which is preliminary data.</text>
</comment>
<name>A0ABS2ASE0_9ACTN</name>
<reference evidence="1 2" key="1">
    <citation type="submission" date="2021-01" db="EMBL/GenBank/DDBJ databases">
        <title>Actinoplanes sp. nov. LDG1-06 isolated from lichen.</title>
        <authorList>
            <person name="Saeng-In P."/>
            <person name="Phongsopitanun W."/>
            <person name="Kanchanasin P."/>
            <person name="Yuki M."/>
            <person name="Kudo T."/>
            <person name="Ohkuma M."/>
            <person name="Tanasupawat S."/>
        </authorList>
    </citation>
    <scope>NUCLEOTIDE SEQUENCE [LARGE SCALE GENOMIC DNA]</scope>
    <source>
        <strain evidence="1 2">LDG1-06</strain>
    </source>
</reference>
<organism evidence="1 2">
    <name type="scientific">Paractinoplanes ovalisporus</name>
    <dbReference type="NCBI Taxonomy" id="2810368"/>
    <lineage>
        <taxon>Bacteria</taxon>
        <taxon>Bacillati</taxon>
        <taxon>Actinomycetota</taxon>
        <taxon>Actinomycetes</taxon>
        <taxon>Micromonosporales</taxon>
        <taxon>Micromonosporaceae</taxon>
        <taxon>Paractinoplanes</taxon>
    </lineage>
</organism>
<dbReference type="RefSeq" id="WP_203383150.1">
    <property type="nucleotide sequence ID" value="NZ_JAENHP010000028.1"/>
</dbReference>
<keyword evidence="2" id="KW-1185">Reference proteome</keyword>
<gene>
    <name evidence="1" type="ORF">JIG36_45610</name>
</gene>
<evidence type="ECO:0000313" key="2">
    <source>
        <dbReference type="Proteomes" id="UP000632138"/>
    </source>
</evidence>
<dbReference type="EMBL" id="JAENHP010000028">
    <property type="protein sequence ID" value="MBM2622802.1"/>
    <property type="molecule type" value="Genomic_DNA"/>
</dbReference>
<sequence>MTSSAETDDSLAEGFGEAVAMAVRFLDSGRDDPDAVRPEAGLPTS</sequence>
<proteinExistence type="predicted"/>
<dbReference type="Proteomes" id="UP000632138">
    <property type="component" value="Unassembled WGS sequence"/>
</dbReference>